<evidence type="ECO:0000259" key="2">
    <source>
        <dbReference type="Pfam" id="PF26482"/>
    </source>
</evidence>
<dbReference type="AlphaFoldDB" id="A0A830E668"/>
<reference evidence="4" key="2">
    <citation type="submission" date="2020-09" db="EMBL/GenBank/DDBJ databases">
        <authorList>
            <person name="Sun Q."/>
            <person name="Ohkuma M."/>
        </authorList>
    </citation>
    <scope>NUCLEOTIDE SEQUENCE</scope>
    <source>
        <strain evidence="4">JCM 14359</strain>
    </source>
</reference>
<dbReference type="Gene3D" id="2.70.70.10">
    <property type="entry name" value="Glucose Permease (Domain IIA)"/>
    <property type="match status" value="1"/>
</dbReference>
<evidence type="ECO:0000259" key="3">
    <source>
        <dbReference type="Pfam" id="PF26483"/>
    </source>
</evidence>
<feature type="domain" description="DUF8155" evidence="3">
    <location>
        <begin position="179"/>
        <end position="321"/>
    </location>
</feature>
<sequence>MTPHDGDPGGHESRSTTARAERTVRLPTSVIRQYRRFSLYNSPYPAHDRGCAIDLYPSGNRGISPVAGEVIRARTVRAPPKPYAADEEFLILVDVDPDRTGLEAEWPDTEGIVARMLHVRPHVSPGDTVAVGDDLGPMVRSGFFAPWVGNHVHLGFRRPDQNLLRAGGSLPLTAGVDVEPLAWDGVGTVTETGDTYAVLDAPTHPAPGERFAGIAGRFEAEDGTSIVFDGGLAHYAGGGLPGRAVTPESDQSGAGPVTFLGHHVGDATGRNVAWRDIDVLANGERITGMSLFTALDPEFGAKLVCPDRRFAVGDEVRVTVRDSDDPIRLG</sequence>
<evidence type="ECO:0000313" key="5">
    <source>
        <dbReference type="Proteomes" id="UP000653099"/>
    </source>
</evidence>
<gene>
    <name evidence="4" type="ORF">GCM10008995_02970</name>
</gene>
<dbReference type="InterPro" id="IPR058468">
    <property type="entry name" value="DUF8155_N"/>
</dbReference>
<dbReference type="InterPro" id="IPR011055">
    <property type="entry name" value="Dup_hybrid_motif"/>
</dbReference>
<name>A0A830E668_9EURY</name>
<dbReference type="Pfam" id="PF26482">
    <property type="entry name" value="DUF8155"/>
    <property type="match status" value="1"/>
</dbReference>
<protein>
    <recommendedName>
        <fullName evidence="6">Peptidase M23 domain-containing protein</fullName>
    </recommendedName>
</protein>
<evidence type="ECO:0008006" key="6">
    <source>
        <dbReference type="Google" id="ProtNLM"/>
    </source>
</evidence>
<feature type="region of interest" description="Disordered" evidence="1">
    <location>
        <begin position="1"/>
        <end position="23"/>
    </location>
</feature>
<dbReference type="Pfam" id="PF26483">
    <property type="entry name" value="DUF8155_C"/>
    <property type="match status" value="1"/>
</dbReference>
<dbReference type="InterPro" id="IPR058817">
    <property type="entry name" value="DUF8155_C"/>
</dbReference>
<feature type="domain" description="DUF8155" evidence="2">
    <location>
        <begin position="26"/>
        <end position="173"/>
    </location>
</feature>
<dbReference type="RefSeq" id="WP_394354586.1">
    <property type="nucleotide sequence ID" value="NZ_BMOC01000001.1"/>
</dbReference>
<keyword evidence="5" id="KW-1185">Reference proteome</keyword>
<accession>A0A830E668</accession>
<reference evidence="4" key="1">
    <citation type="journal article" date="2014" name="Int. J. Syst. Evol. Microbiol.">
        <title>Complete genome sequence of Corynebacterium casei LMG S-19264T (=DSM 44701T), isolated from a smear-ripened cheese.</title>
        <authorList>
            <consortium name="US DOE Joint Genome Institute (JGI-PGF)"/>
            <person name="Walter F."/>
            <person name="Albersmeier A."/>
            <person name="Kalinowski J."/>
            <person name="Ruckert C."/>
        </authorList>
    </citation>
    <scope>NUCLEOTIDE SEQUENCE</scope>
    <source>
        <strain evidence="4">JCM 14359</strain>
    </source>
</reference>
<dbReference type="Proteomes" id="UP000653099">
    <property type="component" value="Unassembled WGS sequence"/>
</dbReference>
<comment type="caution">
    <text evidence="4">The sequence shown here is derived from an EMBL/GenBank/DDBJ whole genome shotgun (WGS) entry which is preliminary data.</text>
</comment>
<evidence type="ECO:0000256" key="1">
    <source>
        <dbReference type="SAM" id="MobiDB-lite"/>
    </source>
</evidence>
<evidence type="ECO:0000313" key="4">
    <source>
        <dbReference type="EMBL" id="GGI96288.1"/>
    </source>
</evidence>
<proteinExistence type="predicted"/>
<organism evidence="4 5">
    <name type="scientific">Halobellus salinus</name>
    <dbReference type="NCBI Taxonomy" id="931585"/>
    <lineage>
        <taxon>Archaea</taxon>
        <taxon>Methanobacteriati</taxon>
        <taxon>Methanobacteriota</taxon>
        <taxon>Stenosarchaea group</taxon>
        <taxon>Halobacteria</taxon>
        <taxon>Halobacteriales</taxon>
        <taxon>Haloferacaceae</taxon>
        <taxon>Halobellus</taxon>
    </lineage>
</organism>
<dbReference type="EMBL" id="BMOC01000001">
    <property type="protein sequence ID" value="GGI96288.1"/>
    <property type="molecule type" value="Genomic_DNA"/>
</dbReference>